<keyword evidence="4" id="KW-0418">Kinase</keyword>
<keyword evidence="4" id="KW-0808">Transferase</keyword>
<comment type="caution">
    <text evidence="4">The sequence shown here is derived from an EMBL/GenBank/DDBJ whole genome shotgun (WGS) entry which is preliminary data.</text>
</comment>
<dbReference type="PROSITE" id="PS50026">
    <property type="entry name" value="EGF_3"/>
    <property type="match status" value="1"/>
</dbReference>
<dbReference type="AlphaFoldDB" id="A0AAV8H4C7"/>
<dbReference type="Gene3D" id="2.10.25.10">
    <property type="entry name" value="Laminin"/>
    <property type="match status" value="1"/>
</dbReference>
<dbReference type="EMBL" id="JAMFTS010000001">
    <property type="protein sequence ID" value="KAJ4811495.1"/>
    <property type="molecule type" value="Genomic_DNA"/>
</dbReference>
<reference evidence="4" key="1">
    <citation type="submission" date="2022-08" db="EMBL/GenBank/DDBJ databases">
        <authorList>
            <person name="Marques A."/>
        </authorList>
    </citation>
    <scope>NUCLEOTIDE SEQUENCE</scope>
    <source>
        <strain evidence="4">RhyPub2mFocal</strain>
        <tissue evidence="4">Leaves</tissue>
    </source>
</reference>
<dbReference type="GO" id="GO:0016301">
    <property type="term" value="F:kinase activity"/>
    <property type="evidence" value="ECO:0007669"/>
    <property type="project" value="UniProtKB-KW"/>
</dbReference>
<dbReference type="Proteomes" id="UP001140206">
    <property type="component" value="Chromosome 1"/>
</dbReference>
<feature type="chain" id="PRO_5043586180" evidence="2">
    <location>
        <begin position="23"/>
        <end position="316"/>
    </location>
</feature>
<feature type="domain" description="EGF-like" evidence="3">
    <location>
        <begin position="251"/>
        <end position="301"/>
    </location>
</feature>
<dbReference type="PROSITE" id="PS51257">
    <property type="entry name" value="PROKAR_LIPOPROTEIN"/>
    <property type="match status" value="1"/>
</dbReference>
<evidence type="ECO:0000313" key="4">
    <source>
        <dbReference type="EMBL" id="KAJ4811495.1"/>
    </source>
</evidence>
<organism evidence="4 5">
    <name type="scientific">Rhynchospora pubera</name>
    <dbReference type="NCBI Taxonomy" id="906938"/>
    <lineage>
        <taxon>Eukaryota</taxon>
        <taxon>Viridiplantae</taxon>
        <taxon>Streptophyta</taxon>
        <taxon>Embryophyta</taxon>
        <taxon>Tracheophyta</taxon>
        <taxon>Spermatophyta</taxon>
        <taxon>Magnoliopsida</taxon>
        <taxon>Liliopsida</taxon>
        <taxon>Poales</taxon>
        <taxon>Cyperaceae</taxon>
        <taxon>Cyperoideae</taxon>
        <taxon>Rhynchosporeae</taxon>
        <taxon>Rhynchospora</taxon>
    </lineage>
</organism>
<sequence>MLLKIHLFLLSFILACTQLSSSTYITPYALYYGDDYNLTCYTVPYPFGIADVALQGFEIGCSDMKPWIDAPLLSLSNYTYTIQEISILQGYIKIFAGPIHKRCLGAGGLWTESEGSGWFNLDGTPFTLSYQYNMLTVVGCNNLVLIRSGDTNLTSGCVTFCDPQVSKGGSCSGLGCCQAALPGPLKSFHLEFTQVSILNSSVHDMFNCSAAFFGQRDDFQSNQSGFLFQKVDIHDTDFYDNSLIRLDWVVSTESCEDARNNISSFACKNNSYCYNSPSMNGYLCNCSEGYEGNPYAKDGCTGIIHNFQASENYQCF</sequence>
<dbReference type="PANTHER" id="PTHR33491">
    <property type="entry name" value="OSJNBA0016N04.9 PROTEIN"/>
    <property type="match status" value="1"/>
</dbReference>
<evidence type="ECO:0000256" key="1">
    <source>
        <dbReference type="PROSITE-ProRule" id="PRU00076"/>
    </source>
</evidence>
<keyword evidence="1" id="KW-0245">EGF-like domain</keyword>
<dbReference type="InterPro" id="IPR000742">
    <property type="entry name" value="EGF"/>
</dbReference>
<keyword evidence="2" id="KW-0732">Signal</keyword>
<keyword evidence="5" id="KW-1185">Reference proteome</keyword>
<evidence type="ECO:0000313" key="5">
    <source>
        <dbReference type="Proteomes" id="UP001140206"/>
    </source>
</evidence>
<comment type="caution">
    <text evidence="1">Lacks conserved residue(s) required for the propagation of feature annotation.</text>
</comment>
<protein>
    <submittedName>
        <fullName evidence="4">Wall-associated kinase family protein</fullName>
    </submittedName>
</protein>
<keyword evidence="1" id="KW-1015">Disulfide bond</keyword>
<proteinExistence type="predicted"/>
<feature type="disulfide bond" evidence="1">
    <location>
        <begin position="267"/>
        <end position="284"/>
    </location>
</feature>
<accession>A0AAV8H4C7</accession>
<evidence type="ECO:0000256" key="2">
    <source>
        <dbReference type="SAM" id="SignalP"/>
    </source>
</evidence>
<dbReference type="SUPFAM" id="SSF57196">
    <property type="entry name" value="EGF/Laminin"/>
    <property type="match status" value="1"/>
</dbReference>
<gene>
    <name evidence="4" type="ORF">LUZ62_024061</name>
</gene>
<feature type="signal peptide" evidence="2">
    <location>
        <begin position="1"/>
        <end position="22"/>
    </location>
</feature>
<name>A0AAV8H4C7_9POAL</name>
<evidence type="ECO:0000259" key="3">
    <source>
        <dbReference type="PROSITE" id="PS50026"/>
    </source>
</evidence>